<name>A0ABX3KPW0_SALCS</name>
<feature type="transmembrane region" description="Helical" evidence="6">
    <location>
        <begin position="188"/>
        <end position="208"/>
    </location>
</feature>
<proteinExistence type="inferred from homology"/>
<feature type="transmembrane region" description="Helical" evidence="6">
    <location>
        <begin position="127"/>
        <end position="149"/>
    </location>
</feature>
<keyword evidence="5 6" id="KW-0472">Membrane</keyword>
<gene>
    <name evidence="7" type="ORF">BZJ21_09995</name>
</gene>
<accession>A0ABX3KPW0</accession>
<evidence type="ECO:0000313" key="8">
    <source>
        <dbReference type="Proteomes" id="UP000189431"/>
    </source>
</evidence>
<dbReference type="RefSeq" id="WP_077669695.1">
    <property type="nucleotide sequence ID" value="NZ_MUFR01000025.1"/>
</dbReference>
<dbReference type="EMBL" id="MUFR01000025">
    <property type="protein sequence ID" value="OOF33652.1"/>
    <property type="molecule type" value="Genomic_DNA"/>
</dbReference>
<comment type="subcellular location">
    <subcellularLocation>
        <location evidence="1">Membrane</location>
        <topology evidence="1">Multi-pass membrane protein</topology>
    </subcellularLocation>
</comment>
<keyword evidence="8" id="KW-1185">Reference proteome</keyword>
<keyword evidence="3 6" id="KW-0812">Transmembrane</keyword>
<evidence type="ECO:0000256" key="6">
    <source>
        <dbReference type="SAM" id="Phobius"/>
    </source>
</evidence>
<organism evidence="7 8">
    <name type="scientific">Salinivibrio costicola subsp. alcaliphilus</name>
    <dbReference type="NCBI Taxonomy" id="272773"/>
    <lineage>
        <taxon>Bacteria</taxon>
        <taxon>Pseudomonadati</taxon>
        <taxon>Pseudomonadota</taxon>
        <taxon>Gammaproteobacteria</taxon>
        <taxon>Vibrionales</taxon>
        <taxon>Vibrionaceae</taxon>
        <taxon>Salinivibrio</taxon>
    </lineage>
</organism>
<feature type="transmembrane region" description="Helical" evidence="6">
    <location>
        <begin position="155"/>
        <end position="176"/>
    </location>
</feature>
<keyword evidence="4 6" id="KW-1133">Transmembrane helix</keyword>
<sequence length="211" mass="23464">MWSWFAVCCSGLLHISAAYRGPRWQFYLFKPLTIVLLMLIVGAHLSVSHYAQWVFVALLLSVVGDVFLMLPKDRFVHGLTSFLFAHLVYIFAFWAQFDGHMVWWLPAMLSGLGVIVFLLLLPNLGRFALPVAIYIAVITQMVWAAGEYWLNTHSLAAGMTLAGAILFMFSDTVLAFARFKGEFRAAQAMVMSSYFVAQALISASVVIAQGG</sequence>
<dbReference type="Pfam" id="PF07947">
    <property type="entry name" value="YhhN"/>
    <property type="match status" value="1"/>
</dbReference>
<comment type="caution">
    <text evidence="7">The sequence shown here is derived from an EMBL/GenBank/DDBJ whole genome shotgun (WGS) entry which is preliminary data.</text>
</comment>
<evidence type="ECO:0000313" key="7">
    <source>
        <dbReference type="EMBL" id="OOF33652.1"/>
    </source>
</evidence>
<feature type="transmembrane region" description="Helical" evidence="6">
    <location>
        <begin position="34"/>
        <end position="63"/>
    </location>
</feature>
<protein>
    <submittedName>
        <fullName evidence="7">Lysoplasmalogenase</fullName>
    </submittedName>
</protein>
<dbReference type="PANTHER" id="PTHR31885">
    <property type="entry name" value="GH04784P"/>
    <property type="match status" value="1"/>
</dbReference>
<evidence type="ECO:0000256" key="1">
    <source>
        <dbReference type="ARBA" id="ARBA00004141"/>
    </source>
</evidence>
<dbReference type="InterPro" id="IPR012506">
    <property type="entry name" value="TMEM86B-like"/>
</dbReference>
<evidence type="ECO:0000256" key="4">
    <source>
        <dbReference type="ARBA" id="ARBA00022989"/>
    </source>
</evidence>
<feature type="transmembrane region" description="Helical" evidence="6">
    <location>
        <begin position="75"/>
        <end position="95"/>
    </location>
</feature>
<evidence type="ECO:0000256" key="2">
    <source>
        <dbReference type="ARBA" id="ARBA00007375"/>
    </source>
</evidence>
<feature type="transmembrane region" description="Helical" evidence="6">
    <location>
        <begin position="101"/>
        <end position="120"/>
    </location>
</feature>
<reference evidence="8" key="1">
    <citation type="submission" date="2017-01" db="EMBL/GenBank/DDBJ databases">
        <title>Draft genome of the species Salinivibrio costicola subsp. alcaliphilus.</title>
        <authorList>
            <person name="Lopez-Hermoso C."/>
            <person name="De La Haba R."/>
            <person name="Sanchez-Porro C."/>
            <person name="Ventosa A."/>
        </authorList>
    </citation>
    <scope>NUCLEOTIDE SEQUENCE [LARGE SCALE GENOMIC DNA]</scope>
    <source>
        <strain evidence="8">CBH448</strain>
    </source>
</reference>
<dbReference type="Proteomes" id="UP000189431">
    <property type="component" value="Unassembled WGS sequence"/>
</dbReference>
<comment type="similarity">
    <text evidence="2">Belongs to the TMEM86 family.</text>
</comment>
<evidence type="ECO:0000256" key="3">
    <source>
        <dbReference type="ARBA" id="ARBA00022692"/>
    </source>
</evidence>
<evidence type="ECO:0000256" key="5">
    <source>
        <dbReference type="ARBA" id="ARBA00023136"/>
    </source>
</evidence>
<dbReference type="PANTHER" id="PTHR31885:SF6">
    <property type="entry name" value="GH04784P"/>
    <property type="match status" value="1"/>
</dbReference>